<sequence>MQLSQIARTRYTTKAFDGSRSIPAEQVEELLELLRQAPSSVNSQPWHFVVAASAEAKARVARGMQSPYNEPKVLPASHVIVLCTRLEMTEGHLAQVLEQEAQDGRFAKPEARATQDGTRRHFVDLHRHERQDVQHWMEKQTYLALGTLLLGAAALGIDATPMEGFDANSLDQELDLREQGYTALVVVGLGYRGESDFNAALPKSRLTREQVFTFLD</sequence>
<accession>A0A0U4XNX1</accession>
<dbReference type="InterPro" id="IPR033878">
    <property type="entry name" value="NfsB-like"/>
</dbReference>
<name>A0A0U4XNX1_9PSED</name>
<dbReference type="SUPFAM" id="SSF55469">
    <property type="entry name" value="FMN-dependent nitroreductase-like"/>
    <property type="match status" value="1"/>
</dbReference>
<comment type="similarity">
    <text evidence="1">Belongs to the nitroreductase family.</text>
</comment>
<dbReference type="EMBL" id="CP013987">
    <property type="protein sequence ID" value="ALZ82825.1"/>
    <property type="molecule type" value="Genomic_DNA"/>
</dbReference>
<dbReference type="NCBIfam" id="NF008275">
    <property type="entry name" value="PRK11053.1"/>
    <property type="match status" value="1"/>
</dbReference>
<evidence type="ECO:0000259" key="4">
    <source>
        <dbReference type="Pfam" id="PF00881"/>
    </source>
</evidence>
<protein>
    <submittedName>
        <fullName evidence="5">NAD(P)H-dependent oxidoreductase</fullName>
    </submittedName>
</protein>
<dbReference type="InterPro" id="IPR000415">
    <property type="entry name" value="Nitroreductase-like"/>
</dbReference>
<dbReference type="PANTHER" id="PTHR43673:SF10">
    <property type="entry name" value="NADH DEHYDROGENASE_NAD(P)H NITROREDUCTASE XCC3605-RELATED"/>
    <property type="match status" value="1"/>
</dbReference>
<gene>
    <name evidence="5" type="ORF">APT59_00880</name>
</gene>
<dbReference type="Proteomes" id="UP000064137">
    <property type="component" value="Chromosome"/>
</dbReference>
<dbReference type="Gene3D" id="3.40.109.10">
    <property type="entry name" value="NADH Oxidase"/>
    <property type="match status" value="1"/>
</dbReference>
<evidence type="ECO:0000313" key="6">
    <source>
        <dbReference type="Proteomes" id="UP000064137"/>
    </source>
</evidence>
<feature type="domain" description="Nitroreductase" evidence="4">
    <location>
        <begin position="8"/>
        <end position="188"/>
    </location>
</feature>
<evidence type="ECO:0000256" key="3">
    <source>
        <dbReference type="ARBA" id="ARBA00023002"/>
    </source>
</evidence>
<dbReference type="PANTHER" id="PTHR43673">
    <property type="entry name" value="NAD(P)H NITROREDUCTASE YDGI-RELATED"/>
    <property type="match status" value="1"/>
</dbReference>
<dbReference type="RefSeq" id="WP_059313131.1">
    <property type="nucleotide sequence ID" value="NZ_CP013987.1"/>
</dbReference>
<dbReference type="CDD" id="cd02149">
    <property type="entry name" value="NfsB-like"/>
    <property type="match status" value="1"/>
</dbReference>
<dbReference type="Pfam" id="PF00881">
    <property type="entry name" value="Nitroreductase"/>
    <property type="match status" value="1"/>
</dbReference>
<reference evidence="5 6" key="1">
    <citation type="submission" date="2016-01" db="EMBL/GenBank/DDBJ databases">
        <title>Annotation of Pseudomonas oryzihabitans USDA-ARS-USMARC-56511.</title>
        <authorList>
            <person name="Harhay G.P."/>
            <person name="Harhay D.M."/>
            <person name="Smith T.P.L."/>
            <person name="Bono J.L."/>
            <person name="Heaton M.P."/>
            <person name="Clawson M.L."/>
            <person name="Chitko-Mckown C.G."/>
            <person name="Capik S.F."/>
            <person name="DeDonder K.D."/>
            <person name="Apley M.D."/>
            <person name="Lubbers B.V."/>
            <person name="White B.J."/>
            <person name="Larson R.L."/>
        </authorList>
    </citation>
    <scope>NUCLEOTIDE SEQUENCE [LARGE SCALE GENOMIC DNA]</scope>
    <source>
        <strain evidence="5 6">USDA-ARS-USMARC-56511</strain>
    </source>
</reference>
<dbReference type="OrthoDB" id="9809288at2"/>
<dbReference type="InterPro" id="IPR029479">
    <property type="entry name" value="Nitroreductase"/>
</dbReference>
<proteinExistence type="inferred from homology"/>
<dbReference type="AlphaFoldDB" id="A0A0U4XNX1"/>
<evidence type="ECO:0000256" key="2">
    <source>
        <dbReference type="ARBA" id="ARBA00022857"/>
    </source>
</evidence>
<keyword evidence="3" id="KW-0560">Oxidoreductase</keyword>
<evidence type="ECO:0000256" key="1">
    <source>
        <dbReference type="ARBA" id="ARBA00007118"/>
    </source>
</evidence>
<dbReference type="GO" id="GO:0016491">
    <property type="term" value="F:oxidoreductase activity"/>
    <property type="evidence" value="ECO:0007669"/>
    <property type="project" value="UniProtKB-KW"/>
</dbReference>
<organism evidence="5 6">
    <name type="scientific">Pseudomonas oryzihabitans</name>
    <dbReference type="NCBI Taxonomy" id="47885"/>
    <lineage>
        <taxon>Bacteria</taxon>
        <taxon>Pseudomonadati</taxon>
        <taxon>Pseudomonadota</taxon>
        <taxon>Gammaproteobacteria</taxon>
        <taxon>Pseudomonadales</taxon>
        <taxon>Pseudomonadaceae</taxon>
        <taxon>Pseudomonas</taxon>
    </lineage>
</organism>
<evidence type="ECO:0000313" key="5">
    <source>
        <dbReference type="EMBL" id="ALZ82825.1"/>
    </source>
</evidence>
<dbReference type="KEGG" id="por:APT59_00880"/>
<keyword evidence="2" id="KW-0521">NADP</keyword>